<dbReference type="EMBL" id="CAJPVJ010026844">
    <property type="protein sequence ID" value="CAG2179366.1"/>
    <property type="molecule type" value="Genomic_DNA"/>
</dbReference>
<dbReference type="InterPro" id="IPR036084">
    <property type="entry name" value="Ser_inhib-like_sf"/>
</dbReference>
<protein>
    <recommendedName>
        <fullName evidence="3">TIL domain-containing protein</fullName>
    </recommendedName>
</protein>
<dbReference type="InterPro" id="IPR051368">
    <property type="entry name" value="SerProtInhib-TIL_Domain"/>
</dbReference>
<feature type="domain" description="TIL" evidence="3">
    <location>
        <begin position="5"/>
        <end position="60"/>
    </location>
</feature>
<organism evidence="4">
    <name type="scientific">Oppiella nova</name>
    <dbReference type="NCBI Taxonomy" id="334625"/>
    <lineage>
        <taxon>Eukaryota</taxon>
        <taxon>Metazoa</taxon>
        <taxon>Ecdysozoa</taxon>
        <taxon>Arthropoda</taxon>
        <taxon>Chelicerata</taxon>
        <taxon>Arachnida</taxon>
        <taxon>Acari</taxon>
        <taxon>Acariformes</taxon>
        <taxon>Sarcoptiformes</taxon>
        <taxon>Oribatida</taxon>
        <taxon>Brachypylina</taxon>
        <taxon>Oppioidea</taxon>
        <taxon>Oppiidae</taxon>
        <taxon>Oppiella</taxon>
    </lineage>
</organism>
<dbReference type="Proteomes" id="UP000728032">
    <property type="component" value="Unassembled WGS sequence"/>
</dbReference>
<keyword evidence="1" id="KW-0646">Protease inhibitor</keyword>
<dbReference type="InterPro" id="IPR002919">
    <property type="entry name" value="TIL_dom"/>
</dbReference>
<evidence type="ECO:0000313" key="5">
    <source>
        <dbReference type="Proteomes" id="UP000728032"/>
    </source>
</evidence>
<sequence length="136" mass="15577">QECQDPNEELRVCGTLCPLACKNFTKSVDCLDVCVPNVCQCKHPYVRDESTGKCVSTFYCPIEPIHECKDPNDEFLRCGTYCPLTCRNYYKKDWACIDACLQNVCQCKHPYVWDESTGRCVVTDDCHVKPITLVYD</sequence>
<dbReference type="Gene3D" id="2.10.25.10">
    <property type="entry name" value="Laminin"/>
    <property type="match status" value="2"/>
</dbReference>
<accession>A0A7R9MLU6</accession>
<feature type="non-terminal residue" evidence="4">
    <location>
        <position position="1"/>
    </location>
</feature>
<dbReference type="PANTHER" id="PTHR23259">
    <property type="entry name" value="RIDDLE"/>
    <property type="match status" value="1"/>
</dbReference>
<gene>
    <name evidence="4" type="ORF">ONB1V03_LOCUS18790</name>
</gene>
<dbReference type="EMBL" id="OC941669">
    <property type="protein sequence ID" value="CAD7662230.1"/>
    <property type="molecule type" value="Genomic_DNA"/>
</dbReference>
<dbReference type="AlphaFoldDB" id="A0A7R9MLU6"/>
<dbReference type="CDD" id="cd19941">
    <property type="entry name" value="TIL"/>
    <property type="match status" value="1"/>
</dbReference>
<feature type="domain" description="TIL" evidence="3">
    <location>
        <begin position="70"/>
        <end position="126"/>
    </location>
</feature>
<name>A0A7R9MLU6_9ACAR</name>
<evidence type="ECO:0000256" key="2">
    <source>
        <dbReference type="ARBA" id="ARBA00023157"/>
    </source>
</evidence>
<evidence type="ECO:0000313" key="4">
    <source>
        <dbReference type="EMBL" id="CAD7662230.1"/>
    </source>
</evidence>
<dbReference type="OrthoDB" id="7575919at2759"/>
<evidence type="ECO:0000259" key="3">
    <source>
        <dbReference type="Pfam" id="PF01826"/>
    </source>
</evidence>
<dbReference type="Pfam" id="PF01826">
    <property type="entry name" value="TIL"/>
    <property type="match status" value="2"/>
</dbReference>
<keyword evidence="5" id="KW-1185">Reference proteome</keyword>
<proteinExistence type="predicted"/>
<dbReference type="PANTHER" id="PTHR23259:SF70">
    <property type="entry name" value="ACCESSORY GLAND PROTEIN ACP62F-RELATED"/>
    <property type="match status" value="1"/>
</dbReference>
<dbReference type="GO" id="GO:0030414">
    <property type="term" value="F:peptidase inhibitor activity"/>
    <property type="evidence" value="ECO:0007669"/>
    <property type="project" value="UniProtKB-KW"/>
</dbReference>
<keyword evidence="2" id="KW-1015">Disulfide bond</keyword>
<evidence type="ECO:0000256" key="1">
    <source>
        <dbReference type="ARBA" id="ARBA00022690"/>
    </source>
</evidence>
<dbReference type="SUPFAM" id="SSF57567">
    <property type="entry name" value="Serine protease inhibitors"/>
    <property type="match status" value="2"/>
</dbReference>
<reference evidence="4" key="1">
    <citation type="submission" date="2020-11" db="EMBL/GenBank/DDBJ databases">
        <authorList>
            <person name="Tran Van P."/>
        </authorList>
    </citation>
    <scope>NUCLEOTIDE SEQUENCE</scope>
</reference>